<dbReference type="InterPro" id="IPR036388">
    <property type="entry name" value="WH-like_DNA-bd_sf"/>
</dbReference>
<dbReference type="Pfam" id="PF21180">
    <property type="entry name" value="TOP6A-Spo11_Toprim"/>
    <property type="match status" value="1"/>
</dbReference>
<dbReference type="GO" id="GO:0042138">
    <property type="term" value="P:meiotic DNA double-strand break formation"/>
    <property type="evidence" value="ECO:0007669"/>
    <property type="project" value="TreeGrafter"/>
</dbReference>
<keyword evidence="7 10" id="KW-0799">Topoisomerase</keyword>
<feature type="domain" description="Spo11/DNA topoisomerase VI subunit A N-terminal" evidence="12">
    <location>
        <begin position="122"/>
        <end position="183"/>
    </location>
</feature>
<dbReference type="GO" id="GO:0046872">
    <property type="term" value="F:metal ion binding"/>
    <property type="evidence" value="ECO:0007669"/>
    <property type="project" value="UniProtKB-KW"/>
</dbReference>
<reference evidence="14 15" key="1">
    <citation type="journal article" date="2023" name="Mol. Phylogenet. Evol.">
        <title>Genome-scale phylogeny and comparative genomics of the fungal order Sordariales.</title>
        <authorList>
            <person name="Hensen N."/>
            <person name="Bonometti L."/>
            <person name="Westerberg I."/>
            <person name="Brannstrom I.O."/>
            <person name="Guillou S."/>
            <person name="Cros-Aarteil S."/>
            <person name="Calhoun S."/>
            <person name="Haridas S."/>
            <person name="Kuo A."/>
            <person name="Mondo S."/>
            <person name="Pangilinan J."/>
            <person name="Riley R."/>
            <person name="LaButti K."/>
            <person name="Andreopoulos B."/>
            <person name="Lipzen A."/>
            <person name="Chen C."/>
            <person name="Yan M."/>
            <person name="Daum C."/>
            <person name="Ng V."/>
            <person name="Clum A."/>
            <person name="Steindorff A."/>
            <person name="Ohm R.A."/>
            <person name="Martin F."/>
            <person name="Silar P."/>
            <person name="Natvig D.O."/>
            <person name="Lalanne C."/>
            <person name="Gautier V."/>
            <person name="Ament-Velasquez S.L."/>
            <person name="Kruys A."/>
            <person name="Hutchinson M.I."/>
            <person name="Powell A.J."/>
            <person name="Barry K."/>
            <person name="Miller A.N."/>
            <person name="Grigoriev I.V."/>
            <person name="Debuchy R."/>
            <person name="Gladieux P."/>
            <person name="Hiltunen Thoren M."/>
            <person name="Johannesson H."/>
        </authorList>
    </citation>
    <scope>NUCLEOTIDE SEQUENCE [LARGE SCALE GENOMIC DNA]</scope>
    <source>
        <strain evidence="14 15">FGSC 10403</strain>
    </source>
</reference>
<evidence type="ECO:0000259" key="12">
    <source>
        <dbReference type="Pfam" id="PF04406"/>
    </source>
</evidence>
<dbReference type="GO" id="GO:0000228">
    <property type="term" value="C:nuclear chromosome"/>
    <property type="evidence" value="ECO:0007669"/>
    <property type="project" value="TreeGrafter"/>
</dbReference>
<evidence type="ECO:0000256" key="11">
    <source>
        <dbReference type="SAM" id="MobiDB-lite"/>
    </source>
</evidence>
<dbReference type="GO" id="GO:0003918">
    <property type="term" value="F:DNA topoisomerase type II (double strand cut, ATP-hydrolyzing) activity"/>
    <property type="evidence" value="ECO:0007669"/>
    <property type="project" value="UniProtKB-UniRule"/>
</dbReference>
<dbReference type="GO" id="GO:0005524">
    <property type="term" value="F:ATP binding"/>
    <property type="evidence" value="ECO:0007669"/>
    <property type="project" value="InterPro"/>
</dbReference>
<keyword evidence="6" id="KW-0460">Magnesium</keyword>
<dbReference type="PANTHER" id="PTHR10848:SF0">
    <property type="entry name" value="MEIOTIC RECOMBINATION PROTEIN SPO11"/>
    <property type="match status" value="1"/>
</dbReference>
<dbReference type="InterPro" id="IPR013049">
    <property type="entry name" value="Spo11/TopoVI_A_N"/>
</dbReference>
<feature type="active site" description="O-(5'-phospho-DNA)-tyrosine intermediate" evidence="10">
    <location>
        <position position="151"/>
    </location>
</feature>
<dbReference type="Gene3D" id="3.40.1360.10">
    <property type="match status" value="1"/>
</dbReference>
<organism evidence="14 15">
    <name type="scientific">Neurospora hispaniola</name>
    <dbReference type="NCBI Taxonomy" id="588809"/>
    <lineage>
        <taxon>Eukaryota</taxon>
        <taxon>Fungi</taxon>
        <taxon>Dikarya</taxon>
        <taxon>Ascomycota</taxon>
        <taxon>Pezizomycotina</taxon>
        <taxon>Sordariomycetes</taxon>
        <taxon>Sordariomycetidae</taxon>
        <taxon>Sordariales</taxon>
        <taxon>Sordariaceae</taxon>
        <taxon>Neurospora</taxon>
    </lineage>
</organism>
<dbReference type="EC" id="5.6.2.2" evidence="4"/>
<comment type="catalytic activity">
    <reaction evidence="1 10">
        <text>ATP-dependent breakage, passage and rejoining of double-stranded DNA.</text>
        <dbReference type="EC" id="5.6.2.2"/>
    </reaction>
</comment>
<evidence type="ECO:0000256" key="8">
    <source>
        <dbReference type="ARBA" id="ARBA00023125"/>
    </source>
</evidence>
<evidence type="ECO:0000256" key="10">
    <source>
        <dbReference type="PROSITE-ProRule" id="PRU01385"/>
    </source>
</evidence>
<dbReference type="RefSeq" id="XP_062697125.1">
    <property type="nucleotide sequence ID" value="XM_062836565.1"/>
</dbReference>
<dbReference type="GO" id="GO:0003677">
    <property type="term" value="F:DNA binding"/>
    <property type="evidence" value="ECO:0007669"/>
    <property type="project" value="UniProtKB-UniRule"/>
</dbReference>
<accession>A0AAJ0MVQ2</accession>
<evidence type="ECO:0000256" key="9">
    <source>
        <dbReference type="ARBA" id="ARBA00023235"/>
    </source>
</evidence>
<keyword evidence="9 10" id="KW-0413">Isomerase</keyword>
<dbReference type="PRINTS" id="PR01550">
    <property type="entry name" value="TOP6AFAMILY"/>
</dbReference>
<evidence type="ECO:0000256" key="4">
    <source>
        <dbReference type="ARBA" id="ARBA00012895"/>
    </source>
</evidence>
<dbReference type="GO" id="GO:0000706">
    <property type="term" value="P:meiotic DNA double-strand break processing"/>
    <property type="evidence" value="ECO:0007669"/>
    <property type="project" value="TreeGrafter"/>
</dbReference>
<dbReference type="AlphaFoldDB" id="A0AAJ0MVQ2"/>
<proteinExistence type="inferred from homology"/>
<dbReference type="InterPro" id="IPR036078">
    <property type="entry name" value="Spo11/TopoVI_A_sf"/>
</dbReference>
<dbReference type="PANTHER" id="PTHR10848">
    <property type="entry name" value="MEIOTIC RECOMBINATION PROTEIN SPO11"/>
    <property type="match status" value="1"/>
</dbReference>
<evidence type="ECO:0000259" key="13">
    <source>
        <dbReference type="Pfam" id="PF21180"/>
    </source>
</evidence>
<dbReference type="Pfam" id="PF04406">
    <property type="entry name" value="TP6A_N"/>
    <property type="match status" value="1"/>
</dbReference>
<keyword evidence="5" id="KW-0479">Metal-binding</keyword>
<feature type="region of interest" description="Disordered" evidence="11">
    <location>
        <begin position="368"/>
        <end position="398"/>
    </location>
</feature>
<feature type="compositionally biased region" description="Basic residues" evidence="11">
    <location>
        <begin position="377"/>
        <end position="386"/>
    </location>
</feature>
<feature type="region of interest" description="Disordered" evidence="11">
    <location>
        <begin position="12"/>
        <end position="37"/>
    </location>
</feature>
<evidence type="ECO:0000256" key="7">
    <source>
        <dbReference type="ARBA" id="ARBA00023029"/>
    </source>
</evidence>
<evidence type="ECO:0000256" key="5">
    <source>
        <dbReference type="ARBA" id="ARBA00022723"/>
    </source>
</evidence>
<evidence type="ECO:0000256" key="1">
    <source>
        <dbReference type="ARBA" id="ARBA00000185"/>
    </source>
</evidence>
<dbReference type="InterPro" id="IPR034136">
    <property type="entry name" value="TOPRIM_Topo6A/Spo11"/>
</dbReference>
<protein>
    <recommendedName>
        <fullName evidence="4">DNA topoisomerase (ATP-hydrolyzing)</fullName>
        <ecNumber evidence="4">5.6.2.2</ecNumber>
    </recommendedName>
</protein>
<dbReference type="EMBL" id="JAULSX010000001">
    <property type="protein sequence ID" value="KAK3499492.1"/>
    <property type="molecule type" value="Genomic_DNA"/>
</dbReference>
<comment type="similarity">
    <text evidence="3 10">Belongs to the TOP6A family.</text>
</comment>
<dbReference type="SUPFAM" id="SSF56726">
    <property type="entry name" value="DNA topoisomerase IV, alpha subunit"/>
    <property type="match status" value="1"/>
</dbReference>
<comment type="cofactor">
    <cofactor evidence="2">
        <name>Mg(2+)</name>
        <dbReference type="ChEBI" id="CHEBI:18420"/>
    </cofactor>
</comment>
<evidence type="ECO:0000256" key="2">
    <source>
        <dbReference type="ARBA" id="ARBA00001946"/>
    </source>
</evidence>
<dbReference type="GeneID" id="87874187"/>
<feature type="domain" description="Topoisomerase 6 subunit A/Spo11 TOPRIM" evidence="13">
    <location>
        <begin position="234"/>
        <end position="363"/>
    </location>
</feature>
<dbReference type="FunFam" id="1.10.10.10:FF:000781">
    <property type="entry name" value="Meiotic recombination protein spo11"/>
    <property type="match status" value="1"/>
</dbReference>
<dbReference type="PROSITE" id="PS52041">
    <property type="entry name" value="TOPO_IIB"/>
    <property type="match status" value="1"/>
</dbReference>
<dbReference type="CDD" id="cd00223">
    <property type="entry name" value="TOPRIM_TopoIIB_SPO"/>
    <property type="match status" value="1"/>
</dbReference>
<comment type="caution">
    <text evidence="14">The sequence shown here is derived from an EMBL/GenBank/DDBJ whole genome shotgun (WGS) entry which is preliminary data.</text>
</comment>
<evidence type="ECO:0000256" key="6">
    <source>
        <dbReference type="ARBA" id="ARBA00022842"/>
    </source>
</evidence>
<dbReference type="Gene3D" id="1.10.10.10">
    <property type="entry name" value="Winged helix-like DNA-binding domain superfamily/Winged helix DNA-binding domain"/>
    <property type="match status" value="1"/>
</dbReference>
<gene>
    <name evidence="14" type="ORF">B0T23DRAFT_370008</name>
</gene>
<name>A0AAJ0MVQ2_9PEZI</name>
<sequence>MYFCPIRNQYLHPPSQPTVTNSHERPSPPLEQLSPVRASSTRVPHNIVIVPQSHSSDDALTKIEALFETIVDAISVGSPITIPYRRSTNAQVFDPTASASNPRDGRHMDSVRFPGRNPQELRRFEALFRIIEISHEALLSGTLVTKRNIYYQNMELFRSQSAVDEMVDNLAFTLGVGRNDLNIVATAKGLVAGQVELIMRGGSKINCAESSDSGVLLPSISAVEKIDFQSVKWLLVIEKEATFRTLSASRYYTVSRAGSGILVTGKGYPDLATRKFLATIHSVRPRLLMFALVDFDPHGISVLRTYQYSSQRLDHEERTKVFGLRWLGIRSSDVLSNTVMTQDCSANSQGSQSSQDLSSQESIAYSVDAFEHERPAKRPRSRRTKSHPSDYTAPLTERDREKAVSVLRDICGTTRLDAAEREHKLELQRMLMLNIKAEIQAVDDFGDITNWLDKRLLEHSRDVNYIYRYSA</sequence>
<evidence type="ECO:0000313" key="15">
    <source>
        <dbReference type="Proteomes" id="UP001285908"/>
    </source>
</evidence>
<keyword evidence="8 10" id="KW-0238">DNA-binding</keyword>
<keyword evidence="15" id="KW-1185">Reference proteome</keyword>
<dbReference type="GO" id="GO:0007131">
    <property type="term" value="P:reciprocal meiotic recombination"/>
    <property type="evidence" value="ECO:0007669"/>
    <property type="project" value="TreeGrafter"/>
</dbReference>
<evidence type="ECO:0000313" key="14">
    <source>
        <dbReference type="EMBL" id="KAK3499492.1"/>
    </source>
</evidence>
<dbReference type="InterPro" id="IPR002815">
    <property type="entry name" value="Spo11/TopoVI_A"/>
</dbReference>
<evidence type="ECO:0000256" key="3">
    <source>
        <dbReference type="ARBA" id="ARBA00006559"/>
    </source>
</evidence>
<dbReference type="Proteomes" id="UP001285908">
    <property type="component" value="Unassembled WGS sequence"/>
</dbReference>